<protein>
    <submittedName>
        <fullName evidence="3">ComE operon protein 1</fullName>
    </submittedName>
</protein>
<dbReference type="EMBL" id="LTDM01000009">
    <property type="protein sequence ID" value="OLS03344.1"/>
    <property type="molecule type" value="Genomic_DNA"/>
</dbReference>
<dbReference type="SMART" id="SM00278">
    <property type="entry name" value="HhH1"/>
    <property type="match status" value="2"/>
</dbReference>
<dbReference type="InterPro" id="IPR003583">
    <property type="entry name" value="Hlx-hairpin-Hlx_DNA-bd_motif"/>
</dbReference>
<feature type="transmembrane region" description="Helical" evidence="1">
    <location>
        <begin position="12"/>
        <end position="29"/>
    </location>
</feature>
<gene>
    <name evidence="3" type="primary">comEA</name>
    <name evidence="3" type="ORF">TICRE_06830</name>
</gene>
<dbReference type="Pfam" id="PF12836">
    <property type="entry name" value="HHH_3"/>
    <property type="match status" value="1"/>
</dbReference>
<dbReference type="InterPro" id="IPR019554">
    <property type="entry name" value="Soluble_ligand-bd"/>
</dbReference>
<dbReference type="GO" id="GO:0015628">
    <property type="term" value="P:protein secretion by the type II secretion system"/>
    <property type="evidence" value="ECO:0007669"/>
    <property type="project" value="TreeGrafter"/>
</dbReference>
<keyword evidence="1" id="KW-0472">Membrane</keyword>
<feature type="domain" description="Helix-hairpin-helix DNA-binding motif class 1" evidence="2">
    <location>
        <begin position="173"/>
        <end position="192"/>
    </location>
</feature>
<evidence type="ECO:0000256" key="1">
    <source>
        <dbReference type="SAM" id="Phobius"/>
    </source>
</evidence>
<dbReference type="OrthoDB" id="9790239at2"/>
<dbReference type="PANTHER" id="PTHR21180:SF32">
    <property type="entry name" value="ENDONUCLEASE_EXONUCLEASE_PHOSPHATASE FAMILY DOMAIN-CONTAINING PROTEIN 1"/>
    <property type="match status" value="1"/>
</dbReference>
<dbReference type="Gene3D" id="1.10.150.320">
    <property type="entry name" value="Photosystem II 12 kDa extrinsic protein"/>
    <property type="match status" value="1"/>
</dbReference>
<sequence length="225" mass="24979">MKTYFTKKEQIVILIVIGLIVSILGFKFFSSKFIAKEKDLDDIIVNTDKANNEINVENDKIGQEDGQTKEETLQEDIIVHISGQVKNPGIVELSLGKRLIDAVELLGGLTPDADGDRINLAKKLQDEEKIYIPKIGEEVDITLVETVMPTNETSGNNTQNSTEKIDINICTKEDLNTLPGIGDVLATRIIEHRETNIFKTIEDIMNVSGIGAKKFEGLKDLIIVK</sequence>
<feature type="domain" description="Helix-hairpin-helix DNA-binding motif class 1" evidence="2">
    <location>
        <begin position="202"/>
        <end position="221"/>
    </location>
</feature>
<keyword evidence="1" id="KW-1133">Transmembrane helix</keyword>
<proteinExistence type="predicted"/>
<dbReference type="GO" id="GO:0006281">
    <property type="term" value="P:DNA repair"/>
    <property type="evidence" value="ECO:0007669"/>
    <property type="project" value="InterPro"/>
</dbReference>
<dbReference type="SUPFAM" id="SSF47781">
    <property type="entry name" value="RuvA domain 2-like"/>
    <property type="match status" value="1"/>
</dbReference>
<keyword evidence="4" id="KW-1185">Reference proteome</keyword>
<evidence type="ECO:0000313" key="4">
    <source>
        <dbReference type="Proteomes" id="UP000186112"/>
    </source>
</evidence>
<dbReference type="InterPro" id="IPR010994">
    <property type="entry name" value="RuvA_2-like"/>
</dbReference>
<dbReference type="GO" id="GO:0003677">
    <property type="term" value="F:DNA binding"/>
    <property type="evidence" value="ECO:0007669"/>
    <property type="project" value="InterPro"/>
</dbReference>
<dbReference type="AlphaFoldDB" id="A0A1U7M7N1"/>
<organism evidence="3 4">
    <name type="scientific">Tissierella creatinophila DSM 6911</name>
    <dbReference type="NCBI Taxonomy" id="1123403"/>
    <lineage>
        <taxon>Bacteria</taxon>
        <taxon>Bacillati</taxon>
        <taxon>Bacillota</taxon>
        <taxon>Tissierellia</taxon>
        <taxon>Tissierellales</taxon>
        <taxon>Tissierellaceae</taxon>
        <taxon>Tissierella</taxon>
    </lineage>
</organism>
<dbReference type="Proteomes" id="UP000186112">
    <property type="component" value="Unassembled WGS sequence"/>
</dbReference>
<dbReference type="InterPro" id="IPR051675">
    <property type="entry name" value="Endo/Exo/Phosphatase_dom_1"/>
</dbReference>
<evidence type="ECO:0000313" key="3">
    <source>
        <dbReference type="EMBL" id="OLS03344.1"/>
    </source>
</evidence>
<dbReference type="PANTHER" id="PTHR21180">
    <property type="entry name" value="ENDONUCLEASE/EXONUCLEASE/PHOSPHATASE FAMILY DOMAIN-CONTAINING PROTEIN 1"/>
    <property type="match status" value="1"/>
</dbReference>
<name>A0A1U7M7N1_TISCR</name>
<dbReference type="SUPFAM" id="SSF142984">
    <property type="entry name" value="Nqo1 middle domain-like"/>
    <property type="match status" value="1"/>
</dbReference>
<dbReference type="Pfam" id="PF10531">
    <property type="entry name" value="SLBB"/>
    <property type="match status" value="1"/>
</dbReference>
<keyword evidence="1" id="KW-0812">Transmembrane</keyword>
<dbReference type="GO" id="GO:0015627">
    <property type="term" value="C:type II protein secretion system complex"/>
    <property type="evidence" value="ECO:0007669"/>
    <property type="project" value="TreeGrafter"/>
</dbReference>
<dbReference type="RefSeq" id="WP_075725150.1">
    <property type="nucleotide sequence ID" value="NZ_LTDM01000009.1"/>
</dbReference>
<comment type="caution">
    <text evidence="3">The sequence shown here is derived from an EMBL/GenBank/DDBJ whole genome shotgun (WGS) entry which is preliminary data.</text>
</comment>
<reference evidence="3 4" key="1">
    <citation type="submission" date="2016-02" db="EMBL/GenBank/DDBJ databases">
        <title>Genome sequence of Tissierella creatinophila DSM 6911.</title>
        <authorList>
            <person name="Poehlein A."/>
            <person name="Daniel R."/>
        </authorList>
    </citation>
    <scope>NUCLEOTIDE SEQUENCE [LARGE SCALE GENOMIC DNA]</scope>
    <source>
        <strain evidence="3 4">DSM 6911</strain>
    </source>
</reference>
<accession>A0A1U7M7N1</accession>
<evidence type="ECO:0000259" key="2">
    <source>
        <dbReference type="SMART" id="SM00278"/>
    </source>
</evidence>